<dbReference type="GO" id="GO:0006400">
    <property type="term" value="P:tRNA modification"/>
    <property type="evidence" value="ECO:0007669"/>
    <property type="project" value="UniProtKB-UniRule"/>
</dbReference>
<dbReference type="NCBIfam" id="NF010191">
    <property type="entry name" value="PRK13670.1"/>
    <property type="match status" value="1"/>
</dbReference>
<dbReference type="GO" id="GO:0000049">
    <property type="term" value="F:tRNA binding"/>
    <property type="evidence" value="ECO:0007669"/>
    <property type="project" value="UniProtKB-KW"/>
</dbReference>
<dbReference type="EC" id="6.3.4.-" evidence="3"/>
<dbReference type="InterPro" id="IPR008513">
    <property type="entry name" value="tRNA(Met)_cyd_acetate_ligase"/>
</dbReference>
<reference evidence="4 5" key="1">
    <citation type="journal article" date="2019" name="Indoor Air">
        <title>Impacts of indoor surface finishes on bacterial viability.</title>
        <authorList>
            <person name="Hu J."/>
            <person name="Maamar S.B."/>
            <person name="Glawe A.J."/>
            <person name="Gottel N."/>
            <person name="Gilbert J.A."/>
            <person name="Hartmann E.M."/>
        </authorList>
    </citation>
    <scope>NUCLEOTIDE SEQUENCE [LARGE SCALE GENOMIC DNA]</scope>
    <source>
        <strain evidence="4 5">AF060A6</strain>
    </source>
</reference>
<feature type="binding site" evidence="3">
    <location>
        <begin position="7"/>
        <end position="20"/>
    </location>
    <ligand>
        <name>ATP</name>
        <dbReference type="ChEBI" id="CHEBI:30616"/>
    </ligand>
</feature>
<dbReference type="GO" id="GO:0005737">
    <property type="term" value="C:cytoplasm"/>
    <property type="evidence" value="ECO:0007669"/>
    <property type="project" value="UniProtKB-SubCell"/>
</dbReference>
<dbReference type="Pfam" id="PF05636">
    <property type="entry name" value="HIGH_NTase1"/>
    <property type="match status" value="1"/>
</dbReference>
<comment type="caution">
    <text evidence="3">Lacks conserved residue(s) required for the propagation of feature annotation.</text>
</comment>
<dbReference type="PANTHER" id="PTHR37825">
    <property type="entry name" value="TRNA(MET) CYTIDINE ACETATE LIGASE"/>
    <property type="match status" value="1"/>
</dbReference>
<keyword evidence="5" id="KW-1185">Reference proteome</keyword>
<dbReference type="PANTHER" id="PTHR37825:SF1">
    <property type="entry name" value="TRNA(MET) CYTIDINE ACETATE LIGASE"/>
    <property type="match status" value="1"/>
</dbReference>
<keyword evidence="3" id="KW-0820">tRNA-binding</keyword>
<keyword evidence="3" id="KW-0547">Nucleotide-binding</keyword>
<keyword evidence="2 3" id="KW-0819">tRNA processing</keyword>
<keyword evidence="1 3" id="KW-0436">Ligase</keyword>
<feature type="binding site" evidence="3">
    <location>
        <position position="187"/>
    </location>
    <ligand>
        <name>ATP</name>
        <dbReference type="ChEBI" id="CHEBI:30616"/>
    </ligand>
</feature>
<dbReference type="OrthoDB" id="9769796at2"/>
<evidence type="ECO:0000256" key="2">
    <source>
        <dbReference type="ARBA" id="ARBA00022694"/>
    </source>
</evidence>
<gene>
    <name evidence="3" type="primary">tmcAL</name>
    <name evidence="4" type="ORF">E1I69_03580</name>
</gene>
<dbReference type="AlphaFoldDB" id="A0A4S3PWX3"/>
<dbReference type="GO" id="GO:0016879">
    <property type="term" value="F:ligase activity, forming carbon-nitrogen bonds"/>
    <property type="evidence" value="ECO:0007669"/>
    <property type="project" value="UniProtKB-UniRule"/>
</dbReference>
<dbReference type="SUPFAM" id="SSF52374">
    <property type="entry name" value="Nucleotidylyl transferase"/>
    <property type="match status" value="1"/>
</dbReference>
<dbReference type="GO" id="GO:0005524">
    <property type="term" value="F:ATP binding"/>
    <property type="evidence" value="ECO:0007669"/>
    <property type="project" value="UniProtKB-KW"/>
</dbReference>
<comment type="similarity">
    <text evidence="3">Belongs to the TmcAL family.</text>
</comment>
<evidence type="ECO:0000256" key="1">
    <source>
        <dbReference type="ARBA" id="ARBA00022598"/>
    </source>
</evidence>
<feature type="binding site" evidence="3">
    <location>
        <position position="101"/>
    </location>
    <ligand>
        <name>ATP</name>
        <dbReference type="ChEBI" id="CHEBI:30616"/>
    </ligand>
</feature>
<comment type="caution">
    <text evidence="4">The sequence shown here is derived from an EMBL/GenBank/DDBJ whole genome shotgun (WGS) entry which is preliminary data.</text>
</comment>
<evidence type="ECO:0000313" key="5">
    <source>
        <dbReference type="Proteomes" id="UP000306477"/>
    </source>
</evidence>
<dbReference type="Proteomes" id="UP000306477">
    <property type="component" value="Unassembled WGS sequence"/>
</dbReference>
<evidence type="ECO:0000256" key="3">
    <source>
        <dbReference type="HAMAP-Rule" id="MF_01539"/>
    </source>
</evidence>
<comment type="subcellular location">
    <subcellularLocation>
        <location evidence="3">Cytoplasm</location>
    </subcellularLocation>
</comment>
<feature type="binding site" evidence="3">
    <location>
        <position position="162"/>
    </location>
    <ligand>
        <name>ATP</name>
        <dbReference type="ChEBI" id="CHEBI:30616"/>
    </ligand>
</feature>
<keyword evidence="4" id="KW-0808">Transferase</keyword>
<sequence>MKAVGVIVEYNPFHNGHKYHLDETKRKTNPDCTIAVMSGNFLQRGEPALVSKWARTKMALEAGIDLVIELPYAFATQKAENFANGAISLLSALHCEEVCFGSENGTIDDFTSTVSFMKKNQQAYDHTTRQYLKEGYSYPKSASLAYSSLANHDTYVDLSKPNNILGYHYVKAIHDQKSSLKAETIMRTSAGYHDERFSHESIASATSIRKALFSAERDIKEIQNYLPQSTTKWLSAYFEEYKLFHRWEEYFTLLKYKLLTSSPSELANIYEAEEGIENRLLAFISESTSFQDFMEKIKTKRYTWTRLQRLCVHILTNTTKDQLKKINENPVATYIRLLGMSQKGQRFLNHVKKDVEIPILSKATGFSDDLFTLDQKAAQTYLAIFPEPLRTQLLRQEYAKPPIRFNEEQQIYL</sequence>
<protein>
    <recommendedName>
        <fullName evidence="3">tRNA(Met) cytidine acetate ligase</fullName>
        <ecNumber evidence="3">6.3.4.-</ecNumber>
    </recommendedName>
</protein>
<dbReference type="HAMAP" id="MF_01539">
    <property type="entry name" value="TmcAL"/>
    <property type="match status" value="1"/>
</dbReference>
<name>A0A4S3PWX3_9BACI</name>
<keyword evidence="3" id="KW-0067">ATP-binding</keyword>
<dbReference type="EMBL" id="SLUB01000004">
    <property type="protein sequence ID" value="THE14367.1"/>
    <property type="molecule type" value="Genomic_DNA"/>
</dbReference>
<accession>A0A4S3PWX3</accession>
<dbReference type="GO" id="GO:0016740">
    <property type="term" value="F:transferase activity"/>
    <property type="evidence" value="ECO:0007669"/>
    <property type="project" value="UniProtKB-KW"/>
</dbReference>
<dbReference type="RefSeq" id="WP_136378245.1">
    <property type="nucleotide sequence ID" value="NZ_SLUB01000004.1"/>
</dbReference>
<organism evidence="4 5">
    <name type="scientific">Bacillus timonensis</name>
    <dbReference type="NCBI Taxonomy" id="1033734"/>
    <lineage>
        <taxon>Bacteria</taxon>
        <taxon>Bacillati</taxon>
        <taxon>Bacillota</taxon>
        <taxon>Bacilli</taxon>
        <taxon>Bacillales</taxon>
        <taxon>Bacillaceae</taxon>
        <taxon>Bacillus</taxon>
    </lineage>
</organism>
<comment type="catalytic activity">
    <reaction evidence="3">
        <text>cytidine(34) in elongator tRNA(Met) + acetate + ATP = N(4)-acetylcytidine(34) in elongator tRNA(Met) + AMP + diphosphate</text>
        <dbReference type="Rhea" id="RHEA:58144"/>
        <dbReference type="Rhea" id="RHEA-COMP:10693"/>
        <dbReference type="Rhea" id="RHEA-COMP:10694"/>
        <dbReference type="ChEBI" id="CHEBI:30089"/>
        <dbReference type="ChEBI" id="CHEBI:30616"/>
        <dbReference type="ChEBI" id="CHEBI:33019"/>
        <dbReference type="ChEBI" id="CHEBI:74900"/>
        <dbReference type="ChEBI" id="CHEBI:82748"/>
        <dbReference type="ChEBI" id="CHEBI:456215"/>
    </reaction>
</comment>
<keyword evidence="3" id="KW-0694">RNA-binding</keyword>
<dbReference type="InterPro" id="IPR014729">
    <property type="entry name" value="Rossmann-like_a/b/a_fold"/>
</dbReference>
<dbReference type="Gene3D" id="3.40.50.620">
    <property type="entry name" value="HUPs"/>
    <property type="match status" value="1"/>
</dbReference>
<proteinExistence type="inferred from homology"/>
<comment type="function">
    <text evidence="3">Catalyzes the formation of N(4)-acetylcytidine (ac(4)C) at the wobble position of elongator tRNA(Met), using acetate and ATP as substrates. First activates an acetate ion to form acetyladenylate (Ac-AMP) and then transfers the acetyl group to tRNA to form ac(4)C34.</text>
</comment>
<keyword evidence="3" id="KW-0963">Cytoplasm</keyword>
<evidence type="ECO:0000313" key="4">
    <source>
        <dbReference type="EMBL" id="THE14367.1"/>
    </source>
</evidence>